<evidence type="ECO:0000313" key="1">
    <source>
        <dbReference type="EMBL" id="GGE94354.1"/>
    </source>
</evidence>
<sequence>MRALLWVGAYDECFHSDGLPSKTAGVAHLEDLISCVDGVRPQIDLFLLDYLHRK</sequence>
<protein>
    <submittedName>
        <fullName evidence="1">Uncharacterized protein</fullName>
    </submittedName>
</protein>
<dbReference type="EMBL" id="BMKO01000018">
    <property type="protein sequence ID" value="GGE94354.1"/>
    <property type="molecule type" value="Genomic_DNA"/>
</dbReference>
<accession>A0ABQ1TIM8</accession>
<reference evidence="2" key="1">
    <citation type="journal article" date="2019" name="Int. J. Syst. Evol. Microbiol.">
        <title>The Global Catalogue of Microorganisms (GCM) 10K type strain sequencing project: providing services to taxonomists for standard genome sequencing and annotation.</title>
        <authorList>
            <consortium name="The Broad Institute Genomics Platform"/>
            <consortium name="The Broad Institute Genome Sequencing Center for Infectious Disease"/>
            <person name="Wu L."/>
            <person name="Ma J."/>
        </authorList>
    </citation>
    <scope>NUCLEOTIDE SEQUENCE [LARGE SCALE GENOMIC DNA]</scope>
    <source>
        <strain evidence="2">CGMCC 1.16033</strain>
    </source>
</reference>
<name>A0ABQ1TIM8_9GAMM</name>
<organism evidence="1 2">
    <name type="scientific">Shewanella carassii</name>
    <dbReference type="NCBI Taxonomy" id="1987584"/>
    <lineage>
        <taxon>Bacteria</taxon>
        <taxon>Pseudomonadati</taxon>
        <taxon>Pseudomonadota</taxon>
        <taxon>Gammaproteobacteria</taxon>
        <taxon>Alteromonadales</taxon>
        <taxon>Shewanellaceae</taxon>
        <taxon>Shewanella</taxon>
    </lineage>
</organism>
<comment type="caution">
    <text evidence="1">The sequence shown here is derived from an EMBL/GenBank/DDBJ whole genome shotgun (WGS) entry which is preliminary data.</text>
</comment>
<gene>
    <name evidence="1" type="ORF">GCM10011520_38310</name>
</gene>
<dbReference type="Proteomes" id="UP000606498">
    <property type="component" value="Unassembled WGS sequence"/>
</dbReference>
<keyword evidence="2" id="KW-1185">Reference proteome</keyword>
<proteinExistence type="predicted"/>
<evidence type="ECO:0000313" key="2">
    <source>
        <dbReference type="Proteomes" id="UP000606498"/>
    </source>
</evidence>